<evidence type="ECO:0000313" key="3">
    <source>
        <dbReference type="EMBL" id="OTA14161.1"/>
    </source>
</evidence>
<dbReference type="OrthoDB" id="2664633at2"/>
<gene>
    <name evidence="3" type="ORF">Xvie_03939</name>
</gene>
<feature type="signal peptide" evidence="2">
    <location>
        <begin position="1"/>
        <end position="27"/>
    </location>
</feature>
<evidence type="ECO:0000256" key="2">
    <source>
        <dbReference type="SAM" id="SignalP"/>
    </source>
</evidence>
<proteinExistence type="predicted"/>
<feature type="chain" id="PRO_5012666373" evidence="2">
    <location>
        <begin position="28"/>
        <end position="154"/>
    </location>
</feature>
<comment type="caution">
    <text evidence="3">The sequence shown here is derived from an EMBL/GenBank/DDBJ whole genome shotgun (WGS) entry which is preliminary data.</text>
</comment>
<sequence length="154" mass="17607">MNRFAKVLFSLILVSLPFSGHSFQASAQEKNTHQILGIKIPKPPKPPKPPRPSKPSNTQKTQNKHESSGIKHTYKSIKDAPQYPKGFRPVQDGTTKHIINRKDLLRDLREVRAGKWYKVYKNGTVNGNKVSIHYFQHESGQVFNVKVVNRWSIP</sequence>
<reference evidence="3 4" key="1">
    <citation type="submission" date="2016-10" db="EMBL/GenBank/DDBJ databases">
        <title>Systematic genetic and metabolomic analysis of Xenorhabdus and Photorhabdus spp., highlights the requirements for a dual symbiotic and pathogenic life style.</title>
        <authorList>
            <person name="Tobias N.J."/>
            <person name="Wolff H."/>
            <person name="Djahanschiri B."/>
            <person name="Pidot S.J."/>
            <person name="Stinear T.P."/>
            <person name="Ebersberger I."/>
            <person name="Bode H.B."/>
        </authorList>
    </citation>
    <scope>NUCLEOTIDE SEQUENCE [LARGE SCALE GENOMIC DNA]</scope>
    <source>
        <strain evidence="3 4">DSM 22392</strain>
    </source>
</reference>
<dbReference type="STRING" id="351656.Xvie_03939"/>
<evidence type="ECO:0000256" key="1">
    <source>
        <dbReference type="SAM" id="MobiDB-lite"/>
    </source>
</evidence>
<keyword evidence="2" id="KW-0732">Signal</keyword>
<feature type="compositionally biased region" description="Pro residues" evidence="1">
    <location>
        <begin position="41"/>
        <end position="53"/>
    </location>
</feature>
<dbReference type="EMBL" id="MUBJ01000046">
    <property type="protein sequence ID" value="OTA14161.1"/>
    <property type="molecule type" value="Genomic_DNA"/>
</dbReference>
<evidence type="ECO:0000313" key="4">
    <source>
        <dbReference type="Proteomes" id="UP000194350"/>
    </source>
</evidence>
<dbReference type="AlphaFoldDB" id="A0A1Y2S9E6"/>
<name>A0A1Y2S9E6_9GAMM</name>
<organism evidence="3 4">
    <name type="scientific">Xenorhabdus vietnamensis</name>
    <dbReference type="NCBI Taxonomy" id="351656"/>
    <lineage>
        <taxon>Bacteria</taxon>
        <taxon>Pseudomonadati</taxon>
        <taxon>Pseudomonadota</taxon>
        <taxon>Gammaproteobacteria</taxon>
        <taxon>Enterobacterales</taxon>
        <taxon>Morganellaceae</taxon>
        <taxon>Xenorhabdus</taxon>
    </lineage>
</organism>
<dbReference type="RefSeq" id="WP_086110775.1">
    <property type="nucleotide sequence ID" value="NZ_CAWNGD010000091.1"/>
</dbReference>
<keyword evidence="4" id="KW-1185">Reference proteome</keyword>
<dbReference type="Proteomes" id="UP000194350">
    <property type="component" value="Unassembled WGS sequence"/>
</dbReference>
<protein>
    <submittedName>
        <fullName evidence="3">Uncharacterized protein</fullName>
    </submittedName>
</protein>
<accession>A0A1Y2S9E6</accession>
<feature type="region of interest" description="Disordered" evidence="1">
    <location>
        <begin position="37"/>
        <end position="92"/>
    </location>
</feature>